<evidence type="ECO:0000259" key="2">
    <source>
        <dbReference type="Pfam" id="PF13186"/>
    </source>
</evidence>
<proteinExistence type="predicted"/>
<dbReference type="AlphaFoldDB" id="A0A518H319"/>
<dbReference type="Proteomes" id="UP000317835">
    <property type="component" value="Chromosome"/>
</dbReference>
<protein>
    <recommendedName>
        <fullName evidence="2">4Fe4S-binding SPASM domain-containing protein</fullName>
    </recommendedName>
</protein>
<evidence type="ECO:0000256" key="1">
    <source>
        <dbReference type="SAM" id="MobiDB-lite"/>
    </source>
</evidence>
<sequence>MAGRVNASRPERRIALDRAPEIRETLARTGPGSRAVAGPATGGDRPPGSSGPGAGCVPLRGLRGGTVAIDEGASPPGSRAFCILPFVGAYVRPDGSVLNCCCQRSPLGNLLESDFEAIWFGPLAGAVRRASLTPALHPICRESLGCPVLPRLRAGEGPDRVVGPLGWPTALSIALPDRHCNIGGESPTPETACIMCPRAHPGFDPPAGDHTDLIVGRLARLMPHLEELEIHGVAEAFWKARIFDVLDGLGYEAHADRVRVATISNGTTLSRETRRRWLGRCPRSRLLVSIDAATPATYRAIRRLDAYEVVIENVRRYARERGPGQALAIGHNINELNLGEVVRMVEVAAGLGVDALQMNLTIPLAPGIEPYLIGPRNAPAFADAHGRAVRRAAELGLPLEFVNPLELPAPGPGLVTLPAPA</sequence>
<dbReference type="PANTHER" id="PTHR11228">
    <property type="entry name" value="RADICAL SAM DOMAIN PROTEIN"/>
    <property type="match status" value="1"/>
</dbReference>
<gene>
    <name evidence="3" type="ORF">ElP_31370</name>
</gene>
<keyword evidence="4" id="KW-1185">Reference proteome</keyword>
<dbReference type="KEGG" id="tpla:ElP_31370"/>
<evidence type="ECO:0000313" key="3">
    <source>
        <dbReference type="EMBL" id="QDV35234.1"/>
    </source>
</evidence>
<dbReference type="InterPro" id="IPR058240">
    <property type="entry name" value="rSAM_sf"/>
</dbReference>
<dbReference type="OrthoDB" id="8666056at2"/>
<dbReference type="Pfam" id="PF13186">
    <property type="entry name" value="SPASM"/>
    <property type="match status" value="1"/>
</dbReference>
<dbReference type="Gene3D" id="3.20.20.70">
    <property type="entry name" value="Aldolase class I"/>
    <property type="match status" value="2"/>
</dbReference>
<dbReference type="SUPFAM" id="SSF102114">
    <property type="entry name" value="Radical SAM enzymes"/>
    <property type="match status" value="2"/>
</dbReference>
<reference evidence="3 4" key="1">
    <citation type="submission" date="2019-02" db="EMBL/GenBank/DDBJ databases">
        <title>Deep-cultivation of Planctomycetes and their phenomic and genomic characterization uncovers novel biology.</title>
        <authorList>
            <person name="Wiegand S."/>
            <person name="Jogler M."/>
            <person name="Boedeker C."/>
            <person name="Pinto D."/>
            <person name="Vollmers J."/>
            <person name="Rivas-Marin E."/>
            <person name="Kohn T."/>
            <person name="Peeters S.H."/>
            <person name="Heuer A."/>
            <person name="Rast P."/>
            <person name="Oberbeckmann S."/>
            <person name="Bunk B."/>
            <person name="Jeske O."/>
            <person name="Meyerdierks A."/>
            <person name="Storesund J.E."/>
            <person name="Kallscheuer N."/>
            <person name="Luecker S."/>
            <person name="Lage O.M."/>
            <person name="Pohl T."/>
            <person name="Merkel B.J."/>
            <person name="Hornburger P."/>
            <person name="Mueller R.-W."/>
            <person name="Bruemmer F."/>
            <person name="Labrenz M."/>
            <person name="Spormann A.M."/>
            <person name="Op den Camp H."/>
            <person name="Overmann J."/>
            <person name="Amann R."/>
            <person name="Jetten M.S.M."/>
            <person name="Mascher T."/>
            <person name="Medema M.H."/>
            <person name="Devos D.P."/>
            <person name="Kaster A.-K."/>
            <person name="Ovreas L."/>
            <person name="Rohde M."/>
            <person name="Galperin M.Y."/>
            <person name="Jogler C."/>
        </authorList>
    </citation>
    <scope>NUCLEOTIDE SEQUENCE [LARGE SCALE GENOMIC DNA]</scope>
    <source>
        <strain evidence="3 4">ElP</strain>
    </source>
</reference>
<feature type="region of interest" description="Disordered" evidence="1">
    <location>
        <begin position="1"/>
        <end position="56"/>
    </location>
</feature>
<evidence type="ECO:0000313" key="4">
    <source>
        <dbReference type="Proteomes" id="UP000317835"/>
    </source>
</evidence>
<name>A0A518H319_9BACT</name>
<dbReference type="InterPro" id="IPR013785">
    <property type="entry name" value="Aldolase_TIM"/>
</dbReference>
<dbReference type="InterPro" id="IPR023885">
    <property type="entry name" value="4Fe4S-binding_SPASM_dom"/>
</dbReference>
<organism evidence="3 4">
    <name type="scientific">Tautonia plasticadhaerens</name>
    <dbReference type="NCBI Taxonomy" id="2527974"/>
    <lineage>
        <taxon>Bacteria</taxon>
        <taxon>Pseudomonadati</taxon>
        <taxon>Planctomycetota</taxon>
        <taxon>Planctomycetia</taxon>
        <taxon>Isosphaerales</taxon>
        <taxon>Isosphaeraceae</taxon>
        <taxon>Tautonia</taxon>
    </lineage>
</organism>
<accession>A0A518H319</accession>
<feature type="compositionally biased region" description="Basic and acidic residues" evidence="1">
    <location>
        <begin position="9"/>
        <end position="26"/>
    </location>
</feature>
<dbReference type="CDD" id="cd21109">
    <property type="entry name" value="SPASM"/>
    <property type="match status" value="1"/>
</dbReference>
<dbReference type="EMBL" id="CP036426">
    <property type="protein sequence ID" value="QDV35234.1"/>
    <property type="molecule type" value="Genomic_DNA"/>
</dbReference>
<dbReference type="InterPro" id="IPR050377">
    <property type="entry name" value="Radical_SAM_PqqE_MftC-like"/>
</dbReference>
<dbReference type="PANTHER" id="PTHR11228:SF7">
    <property type="entry name" value="PQQA PEPTIDE CYCLASE"/>
    <property type="match status" value="1"/>
</dbReference>
<feature type="domain" description="4Fe4S-binding SPASM" evidence="2">
    <location>
        <begin position="82"/>
        <end position="141"/>
    </location>
</feature>